<feature type="domain" description="Glycosyl transferase family 1" evidence="1">
    <location>
        <begin position="175"/>
        <end position="322"/>
    </location>
</feature>
<dbReference type="Pfam" id="PF00534">
    <property type="entry name" value="Glycos_transf_1"/>
    <property type="match status" value="1"/>
</dbReference>
<proteinExistence type="predicted"/>
<keyword evidence="3" id="KW-1185">Reference proteome</keyword>
<comment type="caution">
    <text evidence="2">The sequence shown here is derived from an EMBL/GenBank/DDBJ whole genome shotgun (WGS) entry which is preliminary data.</text>
</comment>
<dbReference type="InterPro" id="IPR050194">
    <property type="entry name" value="Glycosyltransferase_grp1"/>
</dbReference>
<dbReference type="EMBL" id="BMLV01000007">
    <property type="protein sequence ID" value="GGP06538.1"/>
    <property type="molecule type" value="Genomic_DNA"/>
</dbReference>
<reference evidence="3" key="1">
    <citation type="journal article" date="2019" name="Int. J. Syst. Evol. Microbiol.">
        <title>The Global Catalogue of Microorganisms (GCM) 10K type strain sequencing project: providing services to taxonomists for standard genome sequencing and annotation.</title>
        <authorList>
            <consortium name="The Broad Institute Genomics Platform"/>
            <consortium name="The Broad Institute Genome Sequencing Center for Infectious Disease"/>
            <person name="Wu L."/>
            <person name="Ma J."/>
        </authorList>
    </citation>
    <scope>NUCLEOTIDE SEQUENCE [LARGE SCALE GENOMIC DNA]</scope>
    <source>
        <strain evidence="3">CGMCC 1.7656</strain>
    </source>
</reference>
<dbReference type="PANTHER" id="PTHR45947">
    <property type="entry name" value="SULFOQUINOVOSYL TRANSFERASE SQD2"/>
    <property type="match status" value="1"/>
</dbReference>
<dbReference type="Gene3D" id="3.40.50.2000">
    <property type="entry name" value="Glycogen Phosphorylase B"/>
    <property type="match status" value="1"/>
</dbReference>
<organism evidence="2 3">
    <name type="scientific">Cloacibacterium rupense</name>
    <dbReference type="NCBI Taxonomy" id="517423"/>
    <lineage>
        <taxon>Bacteria</taxon>
        <taxon>Pseudomonadati</taxon>
        <taxon>Bacteroidota</taxon>
        <taxon>Flavobacteriia</taxon>
        <taxon>Flavobacteriales</taxon>
        <taxon>Weeksellaceae</taxon>
    </lineage>
</organism>
<dbReference type="InterPro" id="IPR001296">
    <property type="entry name" value="Glyco_trans_1"/>
</dbReference>
<evidence type="ECO:0000313" key="2">
    <source>
        <dbReference type="EMBL" id="GGP06538.1"/>
    </source>
</evidence>
<dbReference type="SUPFAM" id="SSF53756">
    <property type="entry name" value="UDP-Glycosyltransferase/glycogen phosphorylase"/>
    <property type="match status" value="1"/>
</dbReference>
<sequence>MKGYVDKIFITNLPAFYKINLFNKIAEKERIIVIFTGNTGELRNADFFKEELIKFEFFNLKNRSVLYNFFFILKLFFDNNFSQLILGGWDESIMYFASIISRKKKNALIVESSVHESKTTGIKGVVKKIFLNRISKAYVPGISNIELLKKLNFEGQIIKTKGVGLFNIMDQPAYEERDKVLNFLYVGRLSKEKNLPLLIETFSYLPHLNLNIVGFGPEENYLKSIASPNVKFHGAVDNLKLYKFYRMYDVFILPSLSETWGLVVEEALNNGMPVIVSNRVGCAEEIIKNNENGLIFSLEEEDGLRKSIKEISNIRFYNKLRKTVSEIDFQKISQDQVNAFLSY</sequence>
<evidence type="ECO:0000259" key="1">
    <source>
        <dbReference type="Pfam" id="PF00534"/>
    </source>
</evidence>
<name>A0ABQ2NLQ7_9FLAO</name>
<accession>A0ABQ2NLQ7</accession>
<gene>
    <name evidence="2" type="ORF">GCM10010992_26940</name>
</gene>
<dbReference type="PANTHER" id="PTHR45947:SF3">
    <property type="entry name" value="SULFOQUINOVOSYL TRANSFERASE SQD2"/>
    <property type="match status" value="1"/>
</dbReference>
<evidence type="ECO:0000313" key="3">
    <source>
        <dbReference type="Proteomes" id="UP000620064"/>
    </source>
</evidence>
<dbReference type="RefSeq" id="WP_188618662.1">
    <property type="nucleotide sequence ID" value="NZ_BMLV01000007.1"/>
</dbReference>
<protein>
    <recommendedName>
        <fullName evidence="1">Glycosyl transferase family 1 domain-containing protein</fullName>
    </recommendedName>
</protein>
<dbReference type="CDD" id="cd03801">
    <property type="entry name" value="GT4_PimA-like"/>
    <property type="match status" value="1"/>
</dbReference>
<dbReference type="Proteomes" id="UP000620064">
    <property type="component" value="Unassembled WGS sequence"/>
</dbReference>